<dbReference type="Gene3D" id="3.40.50.300">
    <property type="entry name" value="P-loop containing nucleotide triphosphate hydrolases"/>
    <property type="match status" value="1"/>
</dbReference>
<evidence type="ECO:0000313" key="3">
    <source>
        <dbReference type="Proteomes" id="UP001164743"/>
    </source>
</evidence>
<dbReference type="InterPro" id="IPR027417">
    <property type="entry name" value="P-loop_NTPase"/>
</dbReference>
<evidence type="ECO:0000256" key="1">
    <source>
        <dbReference type="SAM" id="MobiDB-lite"/>
    </source>
</evidence>
<dbReference type="PANTHER" id="PTHR37096">
    <property type="entry name" value="YALI0E33429P"/>
    <property type="match status" value="1"/>
</dbReference>
<sequence length="361" mass="40514">MLGPPSSGKTALTKHTTSQLQSDGTPEFHPLTIDLRVVDTSTEGAFLDAFLANANIAAKTSEVWTGLMDQLTVSLGPLSVKFGKKKPSATSAATVFKALGDSLKPWNFYHGTRPPVLVIDEANFFRHMNDPGKFAFLNFAVQASKQDEKMHVILTSSDSFFESWLRQYINPAHFETITLGDLPIQEAHTYFLEMVENHRYLQEEDKSILRSINFDIPFKMTGGRMHFIDKYISQVSRYGYFDEPARFEPVRNAYNAMEGNFTGHPKTYGAQEALKVSKLLIQSPGYISYSKTIALFNVNIVEEMIERNLLHYRPASGFSRDLIPLPSKSVLTAPSEPALRAMEELVAEYENHSTSNGQEKV</sequence>
<feature type="compositionally biased region" description="Polar residues" evidence="1">
    <location>
        <begin position="7"/>
        <end position="24"/>
    </location>
</feature>
<dbReference type="PANTHER" id="PTHR37096:SF1">
    <property type="entry name" value="AAA+ ATPASE DOMAIN-CONTAINING PROTEIN"/>
    <property type="match status" value="1"/>
</dbReference>
<name>A0ABY7CN22_9BASI</name>
<dbReference type="SUPFAM" id="SSF52540">
    <property type="entry name" value="P-loop containing nucleoside triphosphate hydrolases"/>
    <property type="match status" value="1"/>
</dbReference>
<dbReference type="Proteomes" id="UP001164743">
    <property type="component" value="Chromosome 7A"/>
</dbReference>
<dbReference type="RefSeq" id="XP_053022173.1">
    <property type="nucleotide sequence ID" value="XM_053170942.1"/>
</dbReference>
<accession>A0ABY7CN22</accession>
<dbReference type="InterPro" id="IPR051667">
    <property type="entry name" value="Archaeal_ATPase_domain"/>
</dbReference>
<protein>
    <recommendedName>
        <fullName evidence="4">ATPase domain-containing protein</fullName>
    </recommendedName>
</protein>
<evidence type="ECO:0000313" key="2">
    <source>
        <dbReference type="EMBL" id="WAQ86618.1"/>
    </source>
</evidence>
<dbReference type="EMBL" id="CP110427">
    <property type="protein sequence ID" value="WAQ86618.1"/>
    <property type="molecule type" value="Genomic_DNA"/>
</dbReference>
<reference evidence="2" key="1">
    <citation type="submission" date="2022-10" db="EMBL/GenBank/DDBJ databases">
        <title>Puccinia triticina Genome sequencing and assembly.</title>
        <authorList>
            <person name="Li C."/>
        </authorList>
    </citation>
    <scope>NUCLEOTIDE SEQUENCE</scope>
    <source>
        <strain evidence="2">Pt15</strain>
    </source>
</reference>
<proteinExistence type="predicted"/>
<evidence type="ECO:0008006" key="4">
    <source>
        <dbReference type="Google" id="ProtNLM"/>
    </source>
</evidence>
<dbReference type="GeneID" id="77811837"/>
<gene>
    <name evidence="2" type="ORF">PtA15_7A344</name>
</gene>
<keyword evidence="3" id="KW-1185">Reference proteome</keyword>
<feature type="region of interest" description="Disordered" evidence="1">
    <location>
        <begin position="1"/>
        <end position="25"/>
    </location>
</feature>
<organism evidence="2 3">
    <name type="scientific">Puccinia triticina</name>
    <dbReference type="NCBI Taxonomy" id="208348"/>
    <lineage>
        <taxon>Eukaryota</taxon>
        <taxon>Fungi</taxon>
        <taxon>Dikarya</taxon>
        <taxon>Basidiomycota</taxon>
        <taxon>Pucciniomycotina</taxon>
        <taxon>Pucciniomycetes</taxon>
        <taxon>Pucciniales</taxon>
        <taxon>Pucciniaceae</taxon>
        <taxon>Puccinia</taxon>
    </lineage>
</organism>